<accession>A0ABW5QYZ9</accession>
<dbReference type="PROSITE" id="PS50928">
    <property type="entry name" value="ABC_TM1"/>
    <property type="match status" value="1"/>
</dbReference>
<dbReference type="PANTHER" id="PTHR43744:SF12">
    <property type="entry name" value="ABC TRANSPORTER PERMEASE PROTEIN MG189-RELATED"/>
    <property type="match status" value="1"/>
</dbReference>
<dbReference type="SUPFAM" id="SSF161098">
    <property type="entry name" value="MetI-like"/>
    <property type="match status" value="1"/>
</dbReference>
<feature type="transmembrane region" description="Helical" evidence="7">
    <location>
        <begin position="70"/>
        <end position="94"/>
    </location>
</feature>
<keyword evidence="4 7" id="KW-0812">Transmembrane</keyword>
<feature type="transmembrane region" description="Helical" evidence="7">
    <location>
        <begin position="12"/>
        <end position="32"/>
    </location>
</feature>
<evidence type="ECO:0000259" key="8">
    <source>
        <dbReference type="PROSITE" id="PS50928"/>
    </source>
</evidence>
<dbReference type="InterPro" id="IPR035906">
    <property type="entry name" value="MetI-like_sf"/>
</dbReference>
<evidence type="ECO:0000256" key="6">
    <source>
        <dbReference type="ARBA" id="ARBA00023136"/>
    </source>
</evidence>
<feature type="transmembrane region" description="Helical" evidence="7">
    <location>
        <begin position="183"/>
        <end position="208"/>
    </location>
</feature>
<evidence type="ECO:0000256" key="7">
    <source>
        <dbReference type="RuleBase" id="RU363032"/>
    </source>
</evidence>
<feature type="transmembrane region" description="Helical" evidence="7">
    <location>
        <begin position="106"/>
        <end position="128"/>
    </location>
</feature>
<keyword evidence="3" id="KW-1003">Cell membrane</keyword>
<keyword evidence="10" id="KW-1185">Reference proteome</keyword>
<keyword evidence="6 7" id="KW-0472">Membrane</keyword>
<sequence>MDTRKYSGKLFAAEIVMIVVGLIFLAPFYFLLVNSVKKLGDIMTNSASWPTSFHWSNFTKAWNLTDFPHVFLNSLIITAISVALIALFAAMGAYRMVRANTLLNKILFSVFVAAMVIPFQSIMIPLLQVVSTLGLNNSQLGLIICNIGLGASMALFLFHGFVKSIPYEIEEAATVDGCSPYGVFFRIVFPLLKPMMMTVIILNCLWIWNDYLLPSLILQKPSMHTIPLATFAFFGQYTKQWDIALPALILGIAPIVIFFLLLQRYIVEGVAAGSVKG</sequence>
<protein>
    <submittedName>
        <fullName evidence="9">Carbohydrate ABC transporter permease</fullName>
    </submittedName>
</protein>
<evidence type="ECO:0000313" key="10">
    <source>
        <dbReference type="Proteomes" id="UP001597493"/>
    </source>
</evidence>
<evidence type="ECO:0000256" key="2">
    <source>
        <dbReference type="ARBA" id="ARBA00022448"/>
    </source>
</evidence>
<comment type="subcellular location">
    <subcellularLocation>
        <location evidence="1 7">Cell membrane</location>
        <topology evidence="1 7">Multi-pass membrane protein</topology>
    </subcellularLocation>
</comment>
<reference evidence="10" key="1">
    <citation type="journal article" date="2019" name="Int. J. Syst. Evol. Microbiol.">
        <title>The Global Catalogue of Microorganisms (GCM) 10K type strain sequencing project: providing services to taxonomists for standard genome sequencing and annotation.</title>
        <authorList>
            <consortium name="The Broad Institute Genomics Platform"/>
            <consortium name="The Broad Institute Genome Sequencing Center for Infectious Disease"/>
            <person name="Wu L."/>
            <person name="Ma J."/>
        </authorList>
    </citation>
    <scope>NUCLEOTIDE SEQUENCE [LARGE SCALE GENOMIC DNA]</scope>
    <source>
        <strain evidence="10">TISTR 1827</strain>
    </source>
</reference>
<comment type="caution">
    <text evidence="9">The sequence shown here is derived from an EMBL/GenBank/DDBJ whole genome shotgun (WGS) entry which is preliminary data.</text>
</comment>
<evidence type="ECO:0000256" key="4">
    <source>
        <dbReference type="ARBA" id="ARBA00022692"/>
    </source>
</evidence>
<dbReference type="InterPro" id="IPR000515">
    <property type="entry name" value="MetI-like"/>
</dbReference>
<keyword evidence="5 7" id="KW-1133">Transmembrane helix</keyword>
<dbReference type="Proteomes" id="UP001597493">
    <property type="component" value="Unassembled WGS sequence"/>
</dbReference>
<evidence type="ECO:0000313" key="9">
    <source>
        <dbReference type="EMBL" id="MFD2661609.1"/>
    </source>
</evidence>
<feature type="transmembrane region" description="Helical" evidence="7">
    <location>
        <begin position="140"/>
        <end position="162"/>
    </location>
</feature>
<evidence type="ECO:0000256" key="3">
    <source>
        <dbReference type="ARBA" id="ARBA00022475"/>
    </source>
</evidence>
<dbReference type="Gene3D" id="1.10.3720.10">
    <property type="entry name" value="MetI-like"/>
    <property type="match status" value="1"/>
</dbReference>
<dbReference type="PANTHER" id="PTHR43744">
    <property type="entry name" value="ABC TRANSPORTER PERMEASE PROTEIN MG189-RELATED-RELATED"/>
    <property type="match status" value="1"/>
</dbReference>
<feature type="transmembrane region" description="Helical" evidence="7">
    <location>
        <begin position="243"/>
        <end position="262"/>
    </location>
</feature>
<evidence type="ECO:0000256" key="5">
    <source>
        <dbReference type="ARBA" id="ARBA00022989"/>
    </source>
</evidence>
<evidence type="ECO:0000256" key="1">
    <source>
        <dbReference type="ARBA" id="ARBA00004651"/>
    </source>
</evidence>
<name>A0ABW5QYZ9_9BACL</name>
<organism evidence="9 10">
    <name type="scientific">Paenibacillus thailandensis</name>
    <dbReference type="NCBI Taxonomy" id="393250"/>
    <lineage>
        <taxon>Bacteria</taxon>
        <taxon>Bacillati</taxon>
        <taxon>Bacillota</taxon>
        <taxon>Bacilli</taxon>
        <taxon>Bacillales</taxon>
        <taxon>Paenibacillaceae</taxon>
        <taxon>Paenibacillus</taxon>
    </lineage>
</organism>
<dbReference type="EMBL" id="JBHUMY010000016">
    <property type="protein sequence ID" value="MFD2661609.1"/>
    <property type="molecule type" value="Genomic_DNA"/>
</dbReference>
<keyword evidence="2 7" id="KW-0813">Transport</keyword>
<proteinExistence type="inferred from homology"/>
<dbReference type="RefSeq" id="WP_379274687.1">
    <property type="nucleotide sequence ID" value="NZ_JBHUGT010000029.1"/>
</dbReference>
<dbReference type="Pfam" id="PF00528">
    <property type="entry name" value="BPD_transp_1"/>
    <property type="match status" value="1"/>
</dbReference>
<comment type="similarity">
    <text evidence="7">Belongs to the binding-protein-dependent transport system permease family.</text>
</comment>
<feature type="domain" description="ABC transmembrane type-1" evidence="8">
    <location>
        <begin position="71"/>
        <end position="262"/>
    </location>
</feature>
<dbReference type="CDD" id="cd06261">
    <property type="entry name" value="TM_PBP2"/>
    <property type="match status" value="1"/>
</dbReference>
<gene>
    <name evidence="9" type="ORF">ACFSW5_15250</name>
</gene>